<evidence type="ECO:0000256" key="11">
    <source>
        <dbReference type="SAM" id="Phobius"/>
    </source>
</evidence>
<dbReference type="Pfam" id="PF07885">
    <property type="entry name" value="Ion_trans_2"/>
    <property type="match status" value="1"/>
</dbReference>
<dbReference type="GO" id="GO:0034765">
    <property type="term" value="P:regulation of monoatomic ion transmembrane transport"/>
    <property type="evidence" value="ECO:0007669"/>
    <property type="project" value="TreeGrafter"/>
</dbReference>
<dbReference type="STRING" id="1176587.A8C56_18205"/>
<comment type="subcellular location">
    <subcellularLocation>
        <location evidence="1">Membrane</location>
        <topology evidence="1">Multi-pass membrane protein</topology>
    </subcellularLocation>
</comment>
<protein>
    <submittedName>
        <fullName evidence="14">Ion transport 2 domain protein</fullName>
    </submittedName>
</protein>
<dbReference type="GO" id="GO:0005886">
    <property type="term" value="C:plasma membrane"/>
    <property type="evidence" value="ECO:0007669"/>
    <property type="project" value="TreeGrafter"/>
</dbReference>
<dbReference type="PANTHER" id="PTHR11767:SF102">
    <property type="entry name" value="INWARDLY RECTIFYING POTASSIUM CHANNEL 1, ISOFORM F"/>
    <property type="match status" value="1"/>
</dbReference>
<dbReference type="InterPro" id="IPR016449">
    <property type="entry name" value="K_chnl_inward-rec_Kir"/>
</dbReference>
<feature type="transmembrane region" description="Helical" evidence="11">
    <location>
        <begin position="63"/>
        <end position="85"/>
    </location>
</feature>
<feature type="domain" description="Potassium channel" evidence="12">
    <location>
        <begin position="73"/>
        <end position="150"/>
    </location>
</feature>
<dbReference type="Gene3D" id="2.60.40.1400">
    <property type="entry name" value="G protein-activated inward rectifier potassium channel 1"/>
    <property type="match status" value="1"/>
</dbReference>
<evidence type="ECO:0000256" key="8">
    <source>
        <dbReference type="ARBA" id="ARBA00023065"/>
    </source>
</evidence>
<evidence type="ECO:0000256" key="7">
    <source>
        <dbReference type="ARBA" id="ARBA00022989"/>
    </source>
</evidence>
<evidence type="ECO:0000256" key="6">
    <source>
        <dbReference type="ARBA" id="ARBA00022958"/>
    </source>
</evidence>
<evidence type="ECO:0000256" key="1">
    <source>
        <dbReference type="ARBA" id="ARBA00004141"/>
    </source>
</evidence>
<keyword evidence="2" id="KW-0813">Transport</keyword>
<evidence type="ECO:0000256" key="5">
    <source>
        <dbReference type="ARBA" id="ARBA00022882"/>
    </source>
</evidence>
<dbReference type="RefSeq" id="WP_067759234.1">
    <property type="nucleotide sequence ID" value="NZ_CP015772.1"/>
</dbReference>
<dbReference type="InterPro" id="IPR041647">
    <property type="entry name" value="IRK_C"/>
</dbReference>
<evidence type="ECO:0000259" key="13">
    <source>
        <dbReference type="Pfam" id="PF17655"/>
    </source>
</evidence>
<evidence type="ECO:0000313" key="14">
    <source>
        <dbReference type="EMBL" id="ANH82649.1"/>
    </source>
</evidence>
<dbReference type="OrthoDB" id="9813518at2"/>
<keyword evidence="7 11" id="KW-1133">Transmembrane helix</keyword>
<keyword evidence="9 11" id="KW-0472">Membrane</keyword>
<dbReference type="GO" id="GO:0005242">
    <property type="term" value="F:inward rectifier potassium channel activity"/>
    <property type="evidence" value="ECO:0007669"/>
    <property type="project" value="InterPro"/>
</dbReference>
<evidence type="ECO:0000256" key="9">
    <source>
        <dbReference type="ARBA" id="ARBA00023136"/>
    </source>
</evidence>
<evidence type="ECO:0000256" key="2">
    <source>
        <dbReference type="ARBA" id="ARBA00022448"/>
    </source>
</evidence>
<name>A0A1A9I6H0_9BACT</name>
<dbReference type="Proteomes" id="UP000077667">
    <property type="component" value="Chromosome"/>
</dbReference>
<dbReference type="PRINTS" id="PR01320">
    <property type="entry name" value="KIRCHANNEL"/>
</dbReference>
<keyword evidence="6" id="KW-0630">Potassium</keyword>
<organism evidence="14 15">
    <name type="scientific">Niabella ginsenosidivorans</name>
    <dbReference type="NCBI Taxonomy" id="1176587"/>
    <lineage>
        <taxon>Bacteria</taxon>
        <taxon>Pseudomonadati</taxon>
        <taxon>Bacteroidota</taxon>
        <taxon>Chitinophagia</taxon>
        <taxon>Chitinophagales</taxon>
        <taxon>Chitinophagaceae</taxon>
        <taxon>Niabella</taxon>
    </lineage>
</organism>
<dbReference type="GO" id="GO:1990573">
    <property type="term" value="P:potassium ion import across plasma membrane"/>
    <property type="evidence" value="ECO:0007669"/>
    <property type="project" value="TreeGrafter"/>
</dbReference>
<keyword evidence="5" id="KW-0851">Voltage-gated channel</keyword>
<dbReference type="InterPro" id="IPR013099">
    <property type="entry name" value="K_chnl_dom"/>
</dbReference>
<dbReference type="EMBL" id="CP015772">
    <property type="protein sequence ID" value="ANH82649.1"/>
    <property type="molecule type" value="Genomic_DNA"/>
</dbReference>
<gene>
    <name evidence="14" type="ORF">A8C56_18205</name>
</gene>
<keyword evidence="15" id="KW-1185">Reference proteome</keyword>
<keyword evidence="8" id="KW-0406">Ion transport</keyword>
<keyword evidence="3" id="KW-0633">Potassium transport</keyword>
<keyword evidence="10" id="KW-0407">Ion channel</keyword>
<feature type="transmembrane region" description="Helical" evidence="11">
    <location>
        <begin position="131"/>
        <end position="152"/>
    </location>
</feature>
<dbReference type="SUPFAM" id="SSF81324">
    <property type="entry name" value="Voltage-gated potassium channels"/>
    <property type="match status" value="1"/>
</dbReference>
<dbReference type="InterPro" id="IPR013518">
    <property type="entry name" value="K_chnl_inward-rec_Kir_cyto"/>
</dbReference>
<evidence type="ECO:0000256" key="4">
    <source>
        <dbReference type="ARBA" id="ARBA00022692"/>
    </source>
</evidence>
<dbReference type="GO" id="GO:0034702">
    <property type="term" value="C:monoatomic ion channel complex"/>
    <property type="evidence" value="ECO:0007669"/>
    <property type="project" value="UniProtKB-KW"/>
</dbReference>
<dbReference type="Pfam" id="PF17655">
    <property type="entry name" value="IRK_C"/>
    <property type="match status" value="1"/>
</dbReference>
<proteinExistence type="predicted"/>
<reference evidence="14 15" key="1">
    <citation type="submission" date="2016-05" db="EMBL/GenBank/DDBJ databases">
        <title>Niabella ginsenosidivorans BS26 whole genome sequencing.</title>
        <authorList>
            <person name="Im W.T."/>
            <person name="Siddiqi M.Z."/>
        </authorList>
    </citation>
    <scope>NUCLEOTIDE SEQUENCE [LARGE SCALE GENOMIC DNA]</scope>
    <source>
        <strain evidence="14 15">BS26</strain>
    </source>
</reference>
<dbReference type="InterPro" id="IPR014756">
    <property type="entry name" value="Ig_E-set"/>
</dbReference>
<dbReference type="AlphaFoldDB" id="A0A1A9I6H0"/>
<keyword evidence="4 11" id="KW-0812">Transmembrane</keyword>
<dbReference type="Gene3D" id="1.10.287.70">
    <property type="match status" value="1"/>
</dbReference>
<evidence type="ECO:0000256" key="10">
    <source>
        <dbReference type="ARBA" id="ARBA00023303"/>
    </source>
</evidence>
<dbReference type="PANTHER" id="PTHR11767">
    <property type="entry name" value="INWARD RECTIFIER POTASSIUM CHANNEL"/>
    <property type="match status" value="1"/>
</dbReference>
<sequence>MALGRKRNAGIPVDNTGLNTSVTSKFARFINKDGSANVINRAGSVFDKYSIYNFLINLSGWKFALLVLGFYTIINFLFASVYYFFCIPHLKGLEAGSPLETFEEAYFFSSQTLTTVGYGRISPVGFITNTIASIEALVGILTLAIITGLLYGRFVKPRAYIRFSRHAVIGPFKGGKAIMFRLAPIKNAMLSEVSIQVTASMLVNENGHSGYRYYSLPLQFNTINSLHISWTVVHPINEESPVYNMTLQELQEADFEMMIYLKAFDEDFSNTVIARTSYTYDELINGARFVPVYYESPEGKGTIVELSKLHDYQHHPESAI</sequence>
<evidence type="ECO:0000256" key="3">
    <source>
        <dbReference type="ARBA" id="ARBA00022538"/>
    </source>
</evidence>
<dbReference type="SUPFAM" id="SSF81296">
    <property type="entry name" value="E set domains"/>
    <property type="match status" value="1"/>
</dbReference>
<feature type="domain" description="Inward rectifier potassium channel C-terminal" evidence="13">
    <location>
        <begin position="161"/>
        <end position="311"/>
    </location>
</feature>
<evidence type="ECO:0000313" key="15">
    <source>
        <dbReference type="Proteomes" id="UP000077667"/>
    </source>
</evidence>
<accession>A0A1A9I6H0</accession>
<evidence type="ECO:0000259" key="12">
    <source>
        <dbReference type="Pfam" id="PF07885"/>
    </source>
</evidence>
<dbReference type="KEGG" id="nia:A8C56_18205"/>